<dbReference type="Proteomes" id="UP000202763">
    <property type="component" value="Segment"/>
</dbReference>
<dbReference type="RefSeq" id="YP_009225447.1">
    <property type="nucleotide sequence ID" value="NC_029094.1"/>
</dbReference>
<dbReference type="KEGG" id="vg:26796508"/>
<sequence>MGNGEPLTSNVEGEDIVYSARRLVDAHNGAGKLVTWVVEYKEKIS</sequence>
<proteinExistence type="predicted"/>
<evidence type="ECO:0000313" key="1">
    <source>
        <dbReference type="EMBL" id="AKO60914.1"/>
    </source>
</evidence>
<reference evidence="1 2" key="1">
    <citation type="submission" date="2015-05" db="EMBL/GenBank/DDBJ databases">
        <authorList>
            <person name="Wang D.B."/>
            <person name="Wang M."/>
        </authorList>
    </citation>
    <scope>NUCLEOTIDE SEQUENCE [LARGE SCALE GENOMIC DNA]</scope>
</reference>
<accession>A0A0H4IN03</accession>
<name>A0A0H4IN03_9CAUD</name>
<dbReference type="GeneID" id="26796508"/>
<organism evidence="1 2">
    <name type="scientific">Pseudoalteromonas phage H101</name>
    <dbReference type="NCBI Taxonomy" id="1654919"/>
    <lineage>
        <taxon>Viruses</taxon>
        <taxon>Duplodnaviria</taxon>
        <taxon>Heunggongvirae</taxon>
        <taxon>Uroviricota</taxon>
        <taxon>Caudoviricetes</taxon>
        <taxon>Shandongvirus</taxon>
        <taxon>Shandongvirus H101</taxon>
    </lineage>
</organism>
<protein>
    <submittedName>
        <fullName evidence="1">Uncharacterized protein</fullName>
    </submittedName>
</protein>
<evidence type="ECO:0000313" key="2">
    <source>
        <dbReference type="Proteomes" id="UP000202763"/>
    </source>
</evidence>
<dbReference type="EMBL" id="KR534323">
    <property type="protein sequence ID" value="AKO60914.1"/>
    <property type="molecule type" value="Genomic_DNA"/>
</dbReference>
<keyword evidence="2" id="KW-1185">Reference proteome</keyword>